<keyword evidence="4" id="KW-1185">Reference proteome</keyword>
<evidence type="ECO:0000256" key="1">
    <source>
        <dbReference type="RuleBase" id="RU367007"/>
    </source>
</evidence>
<feature type="domain" description="Protein O-mannosyl-transferase C-terminal four TM" evidence="3">
    <location>
        <begin position="470"/>
        <end position="607"/>
    </location>
</feature>
<comment type="function">
    <text evidence="1">Transfers mannose from Dol-P-mannose to Ser or Thr residues on proteins.</text>
</comment>
<dbReference type="PANTHER" id="PTHR10050:SF51">
    <property type="entry name" value="PROTEIN O-MANNOSYL-TRANSFERASE 1"/>
    <property type="match status" value="1"/>
</dbReference>
<dbReference type="Pfam" id="PF16192">
    <property type="entry name" value="PMT_4TMC"/>
    <property type="match status" value="1"/>
</dbReference>
<evidence type="ECO:0000256" key="2">
    <source>
        <dbReference type="SAM" id="MobiDB-lite"/>
    </source>
</evidence>
<keyword evidence="1" id="KW-1133">Transmembrane helix</keyword>
<feature type="transmembrane region" description="Helical" evidence="1">
    <location>
        <begin position="517"/>
        <end position="540"/>
    </location>
</feature>
<keyword evidence="1" id="KW-0256">Endoplasmic reticulum</keyword>
<comment type="catalytic activity">
    <reaction evidence="1">
        <text>a di-trans,poly-cis-dolichyl beta-D-mannosyl phosphate + L-seryl-[protein] = 3-O-(alpha-D-mannosyl)-L-seryl-[protein] + a di-trans,poly-cis-dolichyl phosphate + H(+)</text>
        <dbReference type="Rhea" id="RHEA:17377"/>
        <dbReference type="Rhea" id="RHEA-COMP:9863"/>
        <dbReference type="Rhea" id="RHEA-COMP:13546"/>
        <dbReference type="Rhea" id="RHEA-COMP:19498"/>
        <dbReference type="Rhea" id="RHEA-COMP:19501"/>
        <dbReference type="ChEBI" id="CHEBI:15378"/>
        <dbReference type="ChEBI" id="CHEBI:29999"/>
        <dbReference type="ChEBI" id="CHEBI:57683"/>
        <dbReference type="ChEBI" id="CHEBI:58211"/>
        <dbReference type="ChEBI" id="CHEBI:137321"/>
        <dbReference type="EC" id="2.4.1.109"/>
    </reaction>
</comment>
<feature type="transmembrane region" description="Helical" evidence="1">
    <location>
        <begin position="581"/>
        <end position="601"/>
    </location>
</feature>
<feature type="region of interest" description="Disordered" evidence="2">
    <location>
        <begin position="303"/>
        <end position="353"/>
    </location>
</feature>
<evidence type="ECO:0000259" key="3">
    <source>
        <dbReference type="Pfam" id="PF16192"/>
    </source>
</evidence>
<proteinExistence type="inferred from homology"/>
<dbReference type="InterPro" id="IPR032421">
    <property type="entry name" value="PMT_4TMC"/>
</dbReference>
<accession>A0A9W2X201</accession>
<feature type="compositionally biased region" description="Low complexity" evidence="2">
    <location>
        <begin position="405"/>
        <end position="414"/>
    </location>
</feature>
<comment type="similarity">
    <text evidence="1">Belongs to the glycosyltransferase 39 family.</text>
</comment>
<dbReference type="CTD" id="10585"/>
<evidence type="ECO:0000313" key="4">
    <source>
        <dbReference type="Proteomes" id="UP000248484"/>
    </source>
</evidence>
<name>A0A9W2X201_PHYMC</name>
<comment type="pathway">
    <text evidence="1">Protein modification; protein glycosylation.</text>
</comment>
<sequence>MLGFLQRPVVVTADINLNVVALTAVGLLSRLWQLAYPRAVVIQHQRARVVPAPAAGPCRGPVSAHGLPDRVGARLLSLCRRGRRSADSDRERSDHSVEADAFGISVDIFQSVGRAVLPEVLQLPETRALLSELVVLVDADGRGLLLCSGHQVRGCVHILPGARGCRCPRLAPDRRPGAVKRPCALSPARPSGGPVGHPGPRVPAVLLRPPAAALPLWAPRPNHVQCFPGQLGGGAGADHARPAPGGGLRFPGHSEERLWPTRALLASFPPEHLPHDIREWPRQLPPAAGDLLPLQGCQQLVDCKGPREAPAGGEQPPEARAAWRHRAAGARHDHPPPQHARRRGPPEPSLPGGVLLHRLQRLHACPEPLEAGHREQRVGQGRLEDHLVRGPVRAREHLSHPQAERGAPPGLGLSAAGGGRGEAVPGLPREHRVERGGAPLRQEPGAGGEGAGAALAYADGRQQEPQLRGQWRMLTVRSDDSEHKYSSTPLDWVTLDTNIAYWLHPRTSAQIHLLGNVVIWASASLATLVYALLFIWYLFRRRRRVCDLPEDCWLRWVLAGALCAGGWAVNYVPFFMMEKTLFLYHYLPALAFQILLLPVVLEHVSDHLCRYGALAATPPWGAGSRGVLNGDSSVMQMGLGSQKRHKQGSTGVQRRRLTKAGGRGRRLMCT</sequence>
<keyword evidence="1" id="KW-0812">Transmembrane</keyword>
<feature type="region of interest" description="Disordered" evidence="2">
    <location>
        <begin position="640"/>
        <end position="670"/>
    </location>
</feature>
<feature type="region of interest" description="Disordered" evidence="2">
    <location>
        <begin position="397"/>
        <end position="428"/>
    </location>
</feature>
<organism evidence="4 5">
    <name type="scientific">Physeter macrocephalus</name>
    <name type="common">Sperm whale</name>
    <name type="synonym">Physeter catodon</name>
    <dbReference type="NCBI Taxonomy" id="9755"/>
    <lineage>
        <taxon>Eukaryota</taxon>
        <taxon>Metazoa</taxon>
        <taxon>Chordata</taxon>
        <taxon>Craniata</taxon>
        <taxon>Vertebrata</taxon>
        <taxon>Euteleostomi</taxon>
        <taxon>Mammalia</taxon>
        <taxon>Eutheria</taxon>
        <taxon>Laurasiatheria</taxon>
        <taxon>Artiodactyla</taxon>
        <taxon>Whippomorpha</taxon>
        <taxon>Cetacea</taxon>
        <taxon>Odontoceti</taxon>
        <taxon>Physeteridae</taxon>
        <taxon>Physeter</taxon>
    </lineage>
</organism>
<dbReference type="EC" id="2.4.1.109" evidence="1"/>
<keyword evidence="1" id="KW-0808">Transferase</keyword>
<dbReference type="AlphaFoldDB" id="A0A9W2X201"/>
<dbReference type="GO" id="GO:0004169">
    <property type="term" value="F:dolichyl-phosphate-mannose-protein mannosyltransferase activity"/>
    <property type="evidence" value="ECO:0007669"/>
    <property type="project" value="UniProtKB-UniRule"/>
</dbReference>
<keyword evidence="1" id="KW-0328">Glycosyltransferase</keyword>
<dbReference type="Proteomes" id="UP000248484">
    <property type="component" value="Chromosome 13"/>
</dbReference>
<comment type="caution">
    <text evidence="1">Lacks conserved residue(s) required for the propagation of feature annotation.</text>
</comment>
<dbReference type="InterPro" id="IPR027005">
    <property type="entry name" value="PMT-like"/>
</dbReference>
<reference evidence="5" key="1">
    <citation type="submission" date="2025-08" db="UniProtKB">
        <authorList>
            <consortium name="RefSeq"/>
        </authorList>
    </citation>
    <scope>IDENTIFICATION</scope>
    <source>
        <tissue evidence="5">Muscle</tissue>
    </source>
</reference>
<comment type="subcellular location">
    <subcellularLocation>
        <location evidence="1">Endoplasmic reticulum membrane</location>
        <topology evidence="1">Multi-pass membrane protein</topology>
    </subcellularLocation>
</comment>
<keyword evidence="1" id="KW-0472">Membrane</keyword>
<feature type="compositionally biased region" description="Basic residues" evidence="2">
    <location>
        <begin position="642"/>
        <end position="670"/>
    </location>
</feature>
<dbReference type="PANTHER" id="PTHR10050">
    <property type="entry name" value="DOLICHYL-PHOSPHATE-MANNOSE--PROTEIN MANNOSYLTRANSFERASE"/>
    <property type="match status" value="1"/>
</dbReference>
<dbReference type="RefSeq" id="XP_054945395.1">
    <property type="nucleotide sequence ID" value="XM_055089420.1"/>
</dbReference>
<comment type="catalytic activity">
    <reaction evidence="1">
        <text>a di-trans,poly-cis-dolichyl beta-D-mannosyl phosphate + L-threonyl-[protein] = 3-O-(alpha-D-mannosyl)-L-threonyl-[protein] + a di-trans,poly-cis-dolichyl phosphate + H(+)</text>
        <dbReference type="Rhea" id="RHEA:53396"/>
        <dbReference type="Rhea" id="RHEA-COMP:11060"/>
        <dbReference type="Rhea" id="RHEA-COMP:13547"/>
        <dbReference type="Rhea" id="RHEA-COMP:19498"/>
        <dbReference type="Rhea" id="RHEA-COMP:19501"/>
        <dbReference type="ChEBI" id="CHEBI:15378"/>
        <dbReference type="ChEBI" id="CHEBI:30013"/>
        <dbReference type="ChEBI" id="CHEBI:57683"/>
        <dbReference type="ChEBI" id="CHEBI:58211"/>
        <dbReference type="ChEBI" id="CHEBI:137323"/>
        <dbReference type="EC" id="2.4.1.109"/>
    </reaction>
</comment>
<gene>
    <name evidence="5" type="primary">POMT1</name>
</gene>
<evidence type="ECO:0000313" key="5">
    <source>
        <dbReference type="RefSeq" id="XP_054945395.1"/>
    </source>
</evidence>
<feature type="transmembrane region" description="Helical" evidence="1">
    <location>
        <begin position="552"/>
        <end position="569"/>
    </location>
</feature>
<dbReference type="GeneID" id="102994817"/>
<dbReference type="GO" id="GO:0005789">
    <property type="term" value="C:endoplasmic reticulum membrane"/>
    <property type="evidence" value="ECO:0007669"/>
    <property type="project" value="UniProtKB-SubCell"/>
</dbReference>
<feature type="region of interest" description="Disordered" evidence="2">
    <location>
        <begin position="178"/>
        <end position="197"/>
    </location>
</feature>
<protein>
    <recommendedName>
        <fullName evidence="1">Dolichyl-phosphate-mannose--protein mannosyltransferase</fullName>
        <ecNumber evidence="1">2.4.1.109</ecNumber>
    </recommendedName>
</protein>